<dbReference type="Gene3D" id="1.20.140.150">
    <property type="match status" value="1"/>
</dbReference>
<protein>
    <submittedName>
        <fullName evidence="3">G_PROTEIN_RECEP_F1_2 domain-containing protein</fullName>
    </submittedName>
</protein>
<evidence type="ECO:0000256" key="1">
    <source>
        <dbReference type="SAM" id="Phobius"/>
    </source>
</evidence>
<reference evidence="3" key="3">
    <citation type="submission" date="2016-06" db="UniProtKB">
        <authorList>
            <consortium name="WormBaseParasite"/>
        </authorList>
    </citation>
    <scope>IDENTIFICATION</scope>
</reference>
<dbReference type="GO" id="GO:0051968">
    <property type="term" value="P:positive regulation of synaptic transmission, glutamatergic"/>
    <property type="evidence" value="ECO:0007669"/>
    <property type="project" value="TreeGrafter"/>
</dbReference>
<dbReference type="PANTHER" id="PTHR12107">
    <property type="entry name" value="VOLTAGE-DEPENDENT CALCIUM CHANNEL GAMMA SUBUNIT"/>
    <property type="match status" value="1"/>
</dbReference>
<organism evidence="2 3">
    <name type="scientific">Globodera pallida</name>
    <name type="common">Potato cyst nematode worm</name>
    <name type="synonym">Heterodera pallida</name>
    <dbReference type="NCBI Taxonomy" id="36090"/>
    <lineage>
        <taxon>Eukaryota</taxon>
        <taxon>Metazoa</taxon>
        <taxon>Ecdysozoa</taxon>
        <taxon>Nematoda</taxon>
        <taxon>Chromadorea</taxon>
        <taxon>Rhabditida</taxon>
        <taxon>Tylenchina</taxon>
        <taxon>Tylenchomorpha</taxon>
        <taxon>Tylenchoidea</taxon>
        <taxon>Heteroderidae</taxon>
        <taxon>Heteroderinae</taxon>
        <taxon>Globodera</taxon>
    </lineage>
</organism>
<reference evidence="2" key="1">
    <citation type="submission" date="2013-12" db="EMBL/GenBank/DDBJ databases">
        <authorList>
            <person name="Aslett M."/>
        </authorList>
    </citation>
    <scope>NUCLEOTIDE SEQUENCE [LARGE SCALE GENOMIC DNA]</scope>
    <source>
        <strain evidence="2">Lindley</strain>
    </source>
</reference>
<dbReference type="InterPro" id="IPR051072">
    <property type="entry name" value="CACNG_subunit"/>
</dbReference>
<feature type="transmembrane region" description="Helical" evidence="1">
    <location>
        <begin position="134"/>
        <end position="157"/>
    </location>
</feature>
<keyword evidence="1" id="KW-1133">Transmembrane helix</keyword>
<dbReference type="GO" id="GO:0016247">
    <property type="term" value="F:channel regulator activity"/>
    <property type="evidence" value="ECO:0007669"/>
    <property type="project" value="TreeGrafter"/>
</dbReference>
<evidence type="ECO:0000313" key="3">
    <source>
        <dbReference type="WBParaSite" id="GPLIN_000841100"/>
    </source>
</evidence>
<dbReference type="GO" id="GO:0099590">
    <property type="term" value="P:neurotransmitter receptor internalization"/>
    <property type="evidence" value="ECO:0007669"/>
    <property type="project" value="TreeGrafter"/>
</dbReference>
<keyword evidence="1" id="KW-0472">Membrane</keyword>
<name>A0A183C6B6_GLOPA</name>
<proteinExistence type="predicted"/>
<dbReference type="GO" id="GO:0098970">
    <property type="term" value="P:postsynaptic neurotransmitter receptor diffusion trapping"/>
    <property type="evidence" value="ECO:0007669"/>
    <property type="project" value="TreeGrafter"/>
</dbReference>
<evidence type="ECO:0000313" key="2">
    <source>
        <dbReference type="Proteomes" id="UP000050741"/>
    </source>
</evidence>
<sequence length="272" mass="31429">MPKIMETTTPEMMALGLRKSVSTDNWLHTSEVLKYFIFPNKTIDYEDKMYPPTYFKNATLGPWRFCWSDPITEFHCSQVDPFNHEEEDTSDVTTSVELSVHRAVPFMLGGCALDVLGLMCNTLCLLRPNPYQSLFFATLANIFAGLANFNCIILYMSSVSKEVYMSKRDERTYNAHRMRSMLRNLRVGTGGKWPRNKDPREQQLLDNDRYHRHTRMNTLRRHSRNIAIDDIQQFKKSPIEESAKATRSLEVPPASNSFVLNAYDLSTDTDFA</sequence>
<keyword evidence="2" id="KW-1185">Reference proteome</keyword>
<feature type="transmembrane region" description="Helical" evidence="1">
    <location>
        <begin position="106"/>
        <end position="128"/>
    </location>
</feature>
<accession>A0A183C6B6</accession>
<dbReference type="GO" id="GO:0098943">
    <property type="term" value="P:neurotransmitter receptor transport, postsynaptic endosome to lysosome"/>
    <property type="evidence" value="ECO:0007669"/>
    <property type="project" value="TreeGrafter"/>
</dbReference>
<keyword evidence="1" id="KW-0812">Transmembrane</keyword>
<dbReference type="AlphaFoldDB" id="A0A183C6B6"/>
<dbReference type="GO" id="GO:0019226">
    <property type="term" value="P:transmission of nerve impulse"/>
    <property type="evidence" value="ECO:0007669"/>
    <property type="project" value="TreeGrafter"/>
</dbReference>
<dbReference type="GO" id="GO:0098839">
    <property type="term" value="C:postsynaptic density membrane"/>
    <property type="evidence" value="ECO:0007669"/>
    <property type="project" value="TreeGrafter"/>
</dbReference>
<dbReference type="PANTHER" id="PTHR12107:SF0">
    <property type="entry name" value="STARGAZIN (MAMMALIAN CALCIUM CHANNEL) HOMOLOG"/>
    <property type="match status" value="1"/>
</dbReference>
<dbReference type="GO" id="GO:0032281">
    <property type="term" value="C:AMPA glutamate receptor complex"/>
    <property type="evidence" value="ECO:0007669"/>
    <property type="project" value="TreeGrafter"/>
</dbReference>
<dbReference type="GO" id="GO:0005245">
    <property type="term" value="F:voltage-gated calcium channel activity"/>
    <property type="evidence" value="ECO:0007669"/>
    <property type="project" value="TreeGrafter"/>
</dbReference>
<reference evidence="2" key="2">
    <citation type="submission" date="2014-05" db="EMBL/GenBank/DDBJ databases">
        <title>The genome and life-stage specific transcriptomes of Globodera pallida elucidate key aspects of plant parasitism by a cyst nematode.</title>
        <authorList>
            <person name="Cotton J.A."/>
            <person name="Lilley C.J."/>
            <person name="Jones L.M."/>
            <person name="Kikuchi T."/>
            <person name="Reid A.J."/>
            <person name="Thorpe P."/>
            <person name="Tsai I.J."/>
            <person name="Beasley H."/>
            <person name="Blok V."/>
            <person name="Cock P.J.A."/>
            <person name="Van den Akker S.E."/>
            <person name="Holroyd N."/>
            <person name="Hunt M."/>
            <person name="Mantelin S."/>
            <person name="Naghra H."/>
            <person name="Pain A."/>
            <person name="Palomares-Rius J.E."/>
            <person name="Zarowiecki M."/>
            <person name="Berriman M."/>
            <person name="Jones J.T."/>
            <person name="Urwin P.E."/>
        </authorList>
    </citation>
    <scope>NUCLEOTIDE SEQUENCE [LARGE SCALE GENOMIC DNA]</scope>
    <source>
        <strain evidence="2">Lindley</strain>
    </source>
</reference>
<dbReference type="WBParaSite" id="GPLIN_000841100">
    <property type="protein sequence ID" value="GPLIN_000841100"/>
    <property type="gene ID" value="GPLIN_000841100"/>
</dbReference>
<dbReference type="Proteomes" id="UP000050741">
    <property type="component" value="Unassembled WGS sequence"/>
</dbReference>